<evidence type="ECO:0000256" key="4">
    <source>
        <dbReference type="ARBA" id="ARBA00023004"/>
    </source>
</evidence>
<organism evidence="7 8">
    <name type="scientific">Cocos nucifera</name>
    <name type="common">Coconut palm</name>
    <dbReference type="NCBI Taxonomy" id="13894"/>
    <lineage>
        <taxon>Eukaryota</taxon>
        <taxon>Viridiplantae</taxon>
        <taxon>Streptophyta</taxon>
        <taxon>Embryophyta</taxon>
        <taxon>Tracheophyta</taxon>
        <taxon>Spermatophyta</taxon>
        <taxon>Magnoliopsida</taxon>
        <taxon>Liliopsida</taxon>
        <taxon>Arecaceae</taxon>
        <taxon>Arecoideae</taxon>
        <taxon>Cocoseae</taxon>
        <taxon>Attaleinae</taxon>
        <taxon>Cocos</taxon>
    </lineage>
</organism>
<dbReference type="PRINTS" id="PR00682">
    <property type="entry name" value="IPNSYNTHASE"/>
</dbReference>
<protein>
    <submittedName>
        <fullName evidence="7">S-norcoclaurine synthase 1</fullName>
    </submittedName>
</protein>
<dbReference type="Proteomes" id="UP000797356">
    <property type="component" value="Chromosome 11"/>
</dbReference>
<keyword evidence="8" id="KW-1185">Reference proteome</keyword>
<keyword evidence="3 5" id="KW-0560">Oxidoreductase</keyword>
<dbReference type="OrthoDB" id="288590at2759"/>
<dbReference type="PROSITE" id="PS51471">
    <property type="entry name" value="FE2OG_OXY"/>
    <property type="match status" value="1"/>
</dbReference>
<proteinExistence type="inferred from homology"/>
<evidence type="ECO:0000313" key="8">
    <source>
        <dbReference type="Proteomes" id="UP000797356"/>
    </source>
</evidence>
<dbReference type="EMBL" id="CM017882">
    <property type="protein sequence ID" value="KAG1363190.1"/>
    <property type="molecule type" value="Genomic_DNA"/>
</dbReference>
<name>A0A8K0INA5_COCNU</name>
<dbReference type="GO" id="GO:0016491">
    <property type="term" value="F:oxidoreductase activity"/>
    <property type="evidence" value="ECO:0007669"/>
    <property type="project" value="UniProtKB-KW"/>
</dbReference>
<dbReference type="FunFam" id="2.60.120.330:FF:000079">
    <property type="entry name" value="Protein SRG1"/>
    <property type="match status" value="1"/>
</dbReference>
<keyword evidence="2 5" id="KW-0479">Metal-binding</keyword>
<sequence length="366" mass="41607">MGVEVENVSTREKEKPSWGISLPVDSVQEIVRRDPTSVPEKYVRDKECKETDKILSHLSSAIPVIDLSLLSSGHKDELNELDVACRDWGFFQIINHGIATEVLQNVKCAAAKFFELPLEEKKKYSMAMNDIQGYGQVYVVSEKQKLDWADVLVMVVYPTRFRKLEYWPMTPPDFINAVEVYSMEANRVGQEIFASLSLLMGMENDDLLKLHNELMQALRINYYPTCCRPDQVIGVSPHSDTSTLTVLLQDDSVTGLQIWHSSGWVPVEPLPDALVLNVGDVIEVLSNGRYKSIEHRAMTNENKARISIASFLCPNDDVEIEPLKSTIDSQQNVRYKKIRYGDFLKHSLSRKMDGKSHTELIKLDNE</sequence>
<dbReference type="GO" id="GO:0046872">
    <property type="term" value="F:metal ion binding"/>
    <property type="evidence" value="ECO:0007669"/>
    <property type="project" value="UniProtKB-KW"/>
</dbReference>
<evidence type="ECO:0000256" key="5">
    <source>
        <dbReference type="RuleBase" id="RU003682"/>
    </source>
</evidence>
<dbReference type="InterPro" id="IPR026992">
    <property type="entry name" value="DIOX_N"/>
</dbReference>
<evidence type="ECO:0000256" key="1">
    <source>
        <dbReference type="ARBA" id="ARBA00008056"/>
    </source>
</evidence>
<accession>A0A8K0INA5</accession>
<dbReference type="Pfam" id="PF14226">
    <property type="entry name" value="DIOX_N"/>
    <property type="match status" value="1"/>
</dbReference>
<dbReference type="Gene3D" id="2.60.120.330">
    <property type="entry name" value="B-lactam Antibiotic, Isopenicillin N Synthase, Chain"/>
    <property type="match status" value="1"/>
</dbReference>
<comment type="caution">
    <text evidence="7">The sequence shown here is derived from an EMBL/GenBank/DDBJ whole genome shotgun (WGS) entry which is preliminary data.</text>
</comment>
<dbReference type="InterPro" id="IPR027443">
    <property type="entry name" value="IPNS-like_sf"/>
</dbReference>
<gene>
    <name evidence="7" type="ORF">COCNU_11G000170</name>
</gene>
<dbReference type="SUPFAM" id="SSF51197">
    <property type="entry name" value="Clavaminate synthase-like"/>
    <property type="match status" value="1"/>
</dbReference>
<comment type="similarity">
    <text evidence="1 5">Belongs to the iron/ascorbate-dependent oxidoreductase family.</text>
</comment>
<reference evidence="7" key="2">
    <citation type="submission" date="2019-07" db="EMBL/GenBank/DDBJ databases">
        <authorList>
            <person name="Yang Y."/>
            <person name="Bocs S."/>
            <person name="Baudouin L."/>
        </authorList>
    </citation>
    <scope>NUCLEOTIDE SEQUENCE</scope>
    <source>
        <tissue evidence="7">Spear leaf of Hainan Tall coconut</tissue>
    </source>
</reference>
<dbReference type="PANTHER" id="PTHR47991">
    <property type="entry name" value="OXOGLUTARATE/IRON-DEPENDENT DIOXYGENASE"/>
    <property type="match status" value="1"/>
</dbReference>
<dbReference type="InterPro" id="IPR050295">
    <property type="entry name" value="Plant_2OG-oxidoreductases"/>
</dbReference>
<evidence type="ECO:0000259" key="6">
    <source>
        <dbReference type="PROSITE" id="PS51471"/>
    </source>
</evidence>
<evidence type="ECO:0000256" key="3">
    <source>
        <dbReference type="ARBA" id="ARBA00023002"/>
    </source>
</evidence>
<keyword evidence="4 5" id="KW-0408">Iron</keyword>
<dbReference type="AlphaFoldDB" id="A0A8K0INA5"/>
<reference evidence="7" key="1">
    <citation type="journal article" date="2017" name="Gigascience">
        <title>The genome draft of coconut (Cocos nucifera).</title>
        <authorList>
            <person name="Xiao Y."/>
            <person name="Xu P."/>
            <person name="Fan H."/>
            <person name="Baudouin L."/>
            <person name="Xia W."/>
            <person name="Bocs S."/>
            <person name="Xu J."/>
            <person name="Li Q."/>
            <person name="Guo A."/>
            <person name="Zhou L."/>
            <person name="Li J."/>
            <person name="Wu Y."/>
            <person name="Ma Z."/>
            <person name="Armero A."/>
            <person name="Issali A.E."/>
            <person name="Liu N."/>
            <person name="Peng M."/>
            <person name="Yang Y."/>
        </authorList>
    </citation>
    <scope>NUCLEOTIDE SEQUENCE</scope>
    <source>
        <tissue evidence="7">Spear leaf of Hainan Tall coconut</tissue>
    </source>
</reference>
<evidence type="ECO:0000313" key="7">
    <source>
        <dbReference type="EMBL" id="KAG1363190.1"/>
    </source>
</evidence>
<evidence type="ECO:0000256" key="2">
    <source>
        <dbReference type="ARBA" id="ARBA00022723"/>
    </source>
</evidence>
<feature type="domain" description="Fe2OG dioxygenase" evidence="6">
    <location>
        <begin position="213"/>
        <end position="314"/>
    </location>
</feature>
<dbReference type="Pfam" id="PF03171">
    <property type="entry name" value="2OG-FeII_Oxy"/>
    <property type="match status" value="1"/>
</dbReference>
<dbReference type="InterPro" id="IPR044861">
    <property type="entry name" value="IPNS-like_FE2OG_OXY"/>
</dbReference>
<dbReference type="InterPro" id="IPR005123">
    <property type="entry name" value="Oxoglu/Fe-dep_dioxygenase_dom"/>
</dbReference>